<dbReference type="OrthoDB" id="1916242at2759"/>
<feature type="compositionally biased region" description="Low complexity" evidence="2">
    <location>
        <begin position="111"/>
        <end position="124"/>
    </location>
</feature>
<feature type="region of interest" description="Disordered" evidence="2">
    <location>
        <begin position="69"/>
        <end position="130"/>
    </location>
</feature>
<keyword evidence="3" id="KW-1185">Reference proteome</keyword>
<evidence type="ECO:0000256" key="1">
    <source>
        <dbReference type="SAM" id="Coils"/>
    </source>
</evidence>
<dbReference type="AlphaFoldDB" id="A0A1U8AS41"/>
<dbReference type="PANTHER" id="PTHR33476:SF22">
    <property type="entry name" value="PROTEIN POLAR LOCALIZATION DURING ASYMMETRIC DIVISION AND REDISTRIBUTION"/>
    <property type="match status" value="1"/>
</dbReference>
<evidence type="ECO:0000256" key="2">
    <source>
        <dbReference type="SAM" id="MobiDB-lite"/>
    </source>
</evidence>
<dbReference type="InterPro" id="IPR040348">
    <property type="entry name" value="POLAR-like"/>
</dbReference>
<dbReference type="OMA" id="WWRENAK"/>
<feature type="coiled-coil region" evidence="1">
    <location>
        <begin position="338"/>
        <end position="365"/>
    </location>
</feature>
<feature type="compositionally biased region" description="Basic and acidic residues" evidence="2">
    <location>
        <begin position="85"/>
        <end position="95"/>
    </location>
</feature>
<sequence>MVSSSLRLRLCGEQKEDMQIVDLLNGGDDYDGGDDCDMTKKRVCSGDVRCRSSRSILFRWFSLFKRGSNKEQSSNSRRSVASSKSEVKRDNEWQGRRKKERVGVRRALSLSCSTGGTKGESSSSRLEETAGASDIVAPSGRYIKEPSFSLGLGVGLAFLLAATKNEYYKMIELRTQMETLLKEAKYGLCRRGKICKHSDSHGNPPCSIEESHEGGNMNYDLSTQNCESSKHLVEAEITLECGQCSKSNTSIREGVVGMDQLVAELEVELERLQLNLDTGVFSGHPQLQSREVDIDDTSLSERHSASFGEVDNGQDTCDLEHCGVSPKELERRLHELLEERQQQRIAELEFALECAKHRLHEKEMEVSWWKDTTQYISQHVLEAPRLSR</sequence>
<dbReference type="KEGG" id="nnu:104603302"/>
<dbReference type="GO" id="GO:0008356">
    <property type="term" value="P:asymmetric cell division"/>
    <property type="evidence" value="ECO:0007669"/>
    <property type="project" value="InterPro"/>
</dbReference>
<dbReference type="Proteomes" id="UP000189703">
    <property type="component" value="Unplaced"/>
</dbReference>
<accession>A0A1U8AS41</accession>
<gene>
    <name evidence="4" type="primary">LOC104603302</name>
</gene>
<reference evidence="4" key="1">
    <citation type="submission" date="2025-08" db="UniProtKB">
        <authorList>
            <consortium name="RefSeq"/>
        </authorList>
    </citation>
    <scope>IDENTIFICATION</scope>
</reference>
<dbReference type="eggNOG" id="ENOG502RZ5T">
    <property type="taxonomic scope" value="Eukaryota"/>
</dbReference>
<evidence type="ECO:0000313" key="3">
    <source>
        <dbReference type="Proteomes" id="UP000189703"/>
    </source>
</evidence>
<dbReference type="RefSeq" id="XP_010265602.1">
    <property type="nucleotide sequence ID" value="XM_010267300.2"/>
</dbReference>
<dbReference type="PANTHER" id="PTHR33476">
    <property type="entry name" value="EMB|CAB62613.1"/>
    <property type="match status" value="1"/>
</dbReference>
<protein>
    <submittedName>
        <fullName evidence="4">Protein POLAR LOCALIZATION DURING ASYMMETRIC DIVISION AND REDISTRIBUTION</fullName>
    </submittedName>
</protein>
<organism evidence="3 4">
    <name type="scientific">Nelumbo nucifera</name>
    <name type="common">Sacred lotus</name>
    <dbReference type="NCBI Taxonomy" id="4432"/>
    <lineage>
        <taxon>Eukaryota</taxon>
        <taxon>Viridiplantae</taxon>
        <taxon>Streptophyta</taxon>
        <taxon>Embryophyta</taxon>
        <taxon>Tracheophyta</taxon>
        <taxon>Spermatophyta</taxon>
        <taxon>Magnoliopsida</taxon>
        <taxon>Proteales</taxon>
        <taxon>Nelumbonaceae</taxon>
        <taxon>Nelumbo</taxon>
    </lineage>
</organism>
<feature type="compositionally biased region" description="Low complexity" evidence="2">
    <location>
        <begin position="73"/>
        <end position="84"/>
    </location>
</feature>
<proteinExistence type="predicted"/>
<name>A0A1U8AS41_NELNU</name>
<evidence type="ECO:0000313" key="4">
    <source>
        <dbReference type="RefSeq" id="XP_010265602.1"/>
    </source>
</evidence>
<keyword evidence="1" id="KW-0175">Coiled coil</keyword>
<dbReference type="GeneID" id="104603302"/>